<keyword evidence="1" id="KW-0472">Membrane</keyword>
<proteinExistence type="predicted"/>
<gene>
    <name evidence="2" type="ORF">AUJ44_03720</name>
</gene>
<dbReference type="Proteomes" id="UP000183206">
    <property type="component" value="Unassembled WGS sequence"/>
</dbReference>
<feature type="transmembrane region" description="Helical" evidence="1">
    <location>
        <begin position="15"/>
        <end position="37"/>
    </location>
</feature>
<dbReference type="EMBL" id="MNVO01000055">
    <property type="protein sequence ID" value="OIO31854.1"/>
    <property type="molecule type" value="Genomic_DNA"/>
</dbReference>
<keyword evidence="1" id="KW-1133">Transmembrane helix</keyword>
<reference evidence="2 3" key="1">
    <citation type="journal article" date="2016" name="Environ. Microbiol.">
        <title>Genomic resolution of a cold subsurface aquifer community provides metabolic insights for novel microbes adapted to high CO concentrations.</title>
        <authorList>
            <person name="Probst A.J."/>
            <person name="Castelle C.J."/>
            <person name="Singh A."/>
            <person name="Brown C.T."/>
            <person name="Anantharaman K."/>
            <person name="Sharon I."/>
            <person name="Hug L.A."/>
            <person name="Burstein D."/>
            <person name="Emerson J.B."/>
            <person name="Thomas B.C."/>
            <person name="Banfield J.F."/>
        </authorList>
    </citation>
    <scope>NUCLEOTIDE SEQUENCE [LARGE SCALE GENOMIC DNA]</scope>
    <source>
        <strain evidence="2">CG1_02_47_685</strain>
    </source>
</reference>
<evidence type="ECO:0000313" key="3">
    <source>
        <dbReference type="Proteomes" id="UP000183206"/>
    </source>
</evidence>
<accession>A0A1J4VBB8</accession>
<comment type="caution">
    <text evidence="2">The sequence shown here is derived from an EMBL/GenBank/DDBJ whole genome shotgun (WGS) entry which is preliminary data.</text>
</comment>
<keyword evidence="1" id="KW-0812">Transmembrane</keyword>
<organism evidence="2 3">
    <name type="scientific">Candidatus Nomurabacteria bacterium CG1_02_47_685</name>
    <dbReference type="NCBI Taxonomy" id="1805282"/>
    <lineage>
        <taxon>Bacteria</taxon>
        <taxon>Candidatus Nomuraibacteriota</taxon>
    </lineage>
</organism>
<evidence type="ECO:0000256" key="1">
    <source>
        <dbReference type="SAM" id="Phobius"/>
    </source>
</evidence>
<dbReference type="STRING" id="1805282.AUJ44_03720"/>
<dbReference type="AlphaFoldDB" id="A0A1J4VBB8"/>
<evidence type="ECO:0000313" key="2">
    <source>
        <dbReference type="EMBL" id="OIO31854.1"/>
    </source>
</evidence>
<protein>
    <submittedName>
        <fullName evidence="2">Uncharacterized protein</fullName>
    </submittedName>
</protein>
<name>A0A1J4VBB8_9BACT</name>
<sequence length="106" mass="11544">MSVVFNESFRLRKRFFYFSALVLCACLIIGILFFGYIGNTRAQVATWYPASCLGGWKNTDRAAGIPNVSSGNDQMYSDDNSASVFDSIAQIFCGEFRGGNAGGRAS</sequence>